<feature type="chain" id="PRO_5040904000" description="Solute-binding protein family 5 domain-containing protein" evidence="5">
    <location>
        <begin position="26"/>
        <end position="587"/>
    </location>
</feature>
<dbReference type="AlphaFoldDB" id="A0A9X7VXR8"/>
<feature type="domain" description="Solute-binding protein family 5" evidence="6">
    <location>
        <begin position="108"/>
        <end position="503"/>
    </location>
</feature>
<proteinExistence type="inferred from homology"/>
<evidence type="ECO:0000256" key="1">
    <source>
        <dbReference type="ARBA" id="ARBA00005695"/>
    </source>
</evidence>
<protein>
    <recommendedName>
        <fullName evidence="6">Solute-binding protein family 5 domain-containing protein</fullName>
    </recommendedName>
</protein>
<reference evidence="7 8" key="1">
    <citation type="submission" date="2021-02" db="EMBL/GenBank/DDBJ databases">
        <title>Alicyclobacillus curvatus sp. nov. and Alicyclobacillus mengziensis sp. nov., two acidophilic bacteria isolated from acid mine drainage.</title>
        <authorList>
            <person name="Huang Y."/>
        </authorList>
    </citation>
    <scope>NUCLEOTIDE SEQUENCE [LARGE SCALE GENOMIC DNA]</scope>
    <source>
        <strain evidence="7 8">S30H14</strain>
    </source>
</reference>
<dbReference type="Pfam" id="PF00496">
    <property type="entry name" value="SBP_bac_5"/>
    <property type="match status" value="1"/>
</dbReference>
<dbReference type="Gene3D" id="3.90.76.10">
    <property type="entry name" value="Dipeptide-binding Protein, Domain 1"/>
    <property type="match status" value="1"/>
</dbReference>
<dbReference type="GO" id="GO:0042597">
    <property type="term" value="C:periplasmic space"/>
    <property type="evidence" value="ECO:0007669"/>
    <property type="project" value="UniProtKB-ARBA"/>
</dbReference>
<name>A0A9X7VXR8_9BACL</name>
<dbReference type="PANTHER" id="PTHR30290">
    <property type="entry name" value="PERIPLASMIC BINDING COMPONENT OF ABC TRANSPORTER"/>
    <property type="match status" value="1"/>
</dbReference>
<dbReference type="Proteomes" id="UP000663505">
    <property type="component" value="Chromosome"/>
</dbReference>
<evidence type="ECO:0000256" key="3">
    <source>
        <dbReference type="ARBA" id="ARBA00022729"/>
    </source>
</evidence>
<evidence type="ECO:0000256" key="2">
    <source>
        <dbReference type="ARBA" id="ARBA00022448"/>
    </source>
</evidence>
<dbReference type="RefSeq" id="WP_206655806.1">
    <property type="nucleotide sequence ID" value="NZ_CP071182.1"/>
</dbReference>
<dbReference type="EMBL" id="CP071182">
    <property type="protein sequence ID" value="QSO46437.1"/>
    <property type="molecule type" value="Genomic_DNA"/>
</dbReference>
<organism evidence="7 8">
    <name type="scientific">Alicyclobacillus mengziensis</name>
    <dbReference type="NCBI Taxonomy" id="2931921"/>
    <lineage>
        <taxon>Bacteria</taxon>
        <taxon>Bacillati</taxon>
        <taxon>Bacillota</taxon>
        <taxon>Bacilli</taxon>
        <taxon>Bacillales</taxon>
        <taxon>Alicyclobacillaceae</taxon>
        <taxon>Alicyclobacillus</taxon>
    </lineage>
</organism>
<accession>A0A9X7VXR8</accession>
<dbReference type="PROSITE" id="PS51257">
    <property type="entry name" value="PROKAR_LIPOPROTEIN"/>
    <property type="match status" value="1"/>
</dbReference>
<evidence type="ECO:0000259" key="6">
    <source>
        <dbReference type="Pfam" id="PF00496"/>
    </source>
</evidence>
<dbReference type="PIRSF" id="PIRSF002741">
    <property type="entry name" value="MppA"/>
    <property type="match status" value="1"/>
</dbReference>
<sequence length="587" mass="63403">MKRIGKASMATIALAASLTMLVAGCGTSGGSSSNGTGNSTGSSGNQAASNSAPGSTSGQPVDGGTLTIAQTTKFDDQFIPDMDASLYTANIVQYAFDPLLTVDKNLNFVGDLAKSWSWSADKKTLTITLANANWSDGKPITSADVLFTMNYLASKTYNTTLQGQYGYLVGPVVGSTRIGNGKATSFAQTGGFKQISSKQFQLTFKTVDAAVLWSDISGIQPIPEHVLKSIPMKSWTTASFDKMPTVVSGPYTFTQVNGQDSVQMKANPNYFQGKPHITNLIMKTVSPDVVPGLLANGSIQMVLTGLKPADASKLKAIPGITVYTPPENGFSYLGVKDYLPEFKNYKVRQALEYGLNRQAMVDGILKGLGTVISGPLPPVSWAAATTADGMNPYNYNPTKAGQLLDQAGWKMGSNGYRIDPSTGKEANLTLSYSSGDPTTQAEAVAIQADLKKIGIKVTLNSPMDFNTLAKDVETNSKSIQMWLMGWSLATDPDPRGLWQSTDAFNFERWKNKTNDQLIKATYSAAAFNKSYRKQALVKWQLNVNQRMPLIFLWAPDNIFAYSSKLNIPAKDWSTQGPLNIQDWWLSQ</sequence>
<dbReference type="GO" id="GO:0015833">
    <property type="term" value="P:peptide transport"/>
    <property type="evidence" value="ECO:0007669"/>
    <property type="project" value="TreeGrafter"/>
</dbReference>
<evidence type="ECO:0000313" key="8">
    <source>
        <dbReference type="Proteomes" id="UP000663505"/>
    </source>
</evidence>
<feature type="signal peptide" evidence="5">
    <location>
        <begin position="1"/>
        <end position="25"/>
    </location>
</feature>
<dbReference type="Gene3D" id="3.10.105.10">
    <property type="entry name" value="Dipeptide-binding Protein, Domain 3"/>
    <property type="match status" value="1"/>
</dbReference>
<dbReference type="Gene3D" id="3.40.190.10">
    <property type="entry name" value="Periplasmic binding protein-like II"/>
    <property type="match status" value="1"/>
</dbReference>
<evidence type="ECO:0000256" key="4">
    <source>
        <dbReference type="SAM" id="MobiDB-lite"/>
    </source>
</evidence>
<dbReference type="InterPro" id="IPR039424">
    <property type="entry name" value="SBP_5"/>
</dbReference>
<dbReference type="GO" id="GO:1904680">
    <property type="term" value="F:peptide transmembrane transporter activity"/>
    <property type="evidence" value="ECO:0007669"/>
    <property type="project" value="TreeGrafter"/>
</dbReference>
<keyword evidence="8" id="KW-1185">Reference proteome</keyword>
<dbReference type="GO" id="GO:0043190">
    <property type="term" value="C:ATP-binding cassette (ABC) transporter complex"/>
    <property type="evidence" value="ECO:0007669"/>
    <property type="project" value="InterPro"/>
</dbReference>
<gene>
    <name evidence="7" type="ORF">JZ786_18445</name>
</gene>
<evidence type="ECO:0000256" key="5">
    <source>
        <dbReference type="SAM" id="SignalP"/>
    </source>
</evidence>
<dbReference type="KEGG" id="afx:JZ786_18445"/>
<evidence type="ECO:0000313" key="7">
    <source>
        <dbReference type="EMBL" id="QSO46437.1"/>
    </source>
</evidence>
<dbReference type="SUPFAM" id="SSF53850">
    <property type="entry name" value="Periplasmic binding protein-like II"/>
    <property type="match status" value="1"/>
</dbReference>
<dbReference type="InterPro" id="IPR030678">
    <property type="entry name" value="Peptide/Ni-bd"/>
</dbReference>
<dbReference type="InterPro" id="IPR000914">
    <property type="entry name" value="SBP_5_dom"/>
</dbReference>
<comment type="similarity">
    <text evidence="1">Belongs to the bacterial solute-binding protein 5 family.</text>
</comment>
<dbReference type="PANTHER" id="PTHR30290:SF9">
    <property type="entry name" value="OLIGOPEPTIDE-BINDING PROTEIN APPA"/>
    <property type="match status" value="1"/>
</dbReference>
<keyword evidence="3 5" id="KW-0732">Signal</keyword>
<feature type="compositionally biased region" description="Low complexity" evidence="4">
    <location>
        <begin position="30"/>
        <end position="55"/>
    </location>
</feature>
<keyword evidence="2" id="KW-0813">Transport</keyword>
<feature type="region of interest" description="Disordered" evidence="4">
    <location>
        <begin position="29"/>
        <end position="63"/>
    </location>
</feature>